<feature type="transmembrane region" description="Helical" evidence="1">
    <location>
        <begin position="51"/>
        <end position="70"/>
    </location>
</feature>
<keyword evidence="1" id="KW-1133">Transmembrane helix</keyword>
<dbReference type="Pfam" id="PF06695">
    <property type="entry name" value="Sm_multidrug_ex"/>
    <property type="match status" value="1"/>
</dbReference>
<dbReference type="AlphaFoldDB" id="A0A927BTT8"/>
<evidence type="ECO:0000313" key="2">
    <source>
        <dbReference type="EMBL" id="MBD2845404.1"/>
    </source>
</evidence>
<dbReference type="Proteomes" id="UP000621560">
    <property type="component" value="Unassembled WGS sequence"/>
</dbReference>
<feature type="transmembrane region" description="Helical" evidence="1">
    <location>
        <begin position="132"/>
        <end position="157"/>
    </location>
</feature>
<feature type="transmembrane region" description="Helical" evidence="1">
    <location>
        <begin position="96"/>
        <end position="120"/>
    </location>
</feature>
<dbReference type="EMBL" id="JACXIZ010000015">
    <property type="protein sequence ID" value="MBD2845404.1"/>
    <property type="molecule type" value="Genomic_DNA"/>
</dbReference>
<keyword evidence="3" id="KW-1185">Reference proteome</keyword>
<evidence type="ECO:0000313" key="3">
    <source>
        <dbReference type="Proteomes" id="UP000621560"/>
    </source>
</evidence>
<accession>A0A927BTT8</accession>
<dbReference type="InterPro" id="IPR009577">
    <property type="entry name" value="Sm_multidrug_ex"/>
</dbReference>
<keyword evidence="1" id="KW-0472">Membrane</keyword>
<sequence>MDMESIFESVREAPLLMQLGVVFLISLVPFLEGYVAAPAGIFIGFPAIPTIVAASLGNWLSVMAVVALYGKLRKRKRDKPESERSKKRMEKARKLFNKYGVPGVALIGPLVFGHHIGAFISLVSGASRQYVALWMTIGVLVWTIAAGALATAGVDLASRVH</sequence>
<keyword evidence="1" id="KW-0812">Transmembrane</keyword>
<comment type="caution">
    <text evidence="2">The sequence shown here is derived from an EMBL/GenBank/DDBJ whole genome shotgun (WGS) entry which is preliminary data.</text>
</comment>
<gene>
    <name evidence="2" type="ORF">IDH44_09400</name>
</gene>
<reference evidence="2" key="1">
    <citation type="submission" date="2020-09" db="EMBL/GenBank/DDBJ databases">
        <title>A novel bacterium of genus Paenibacillus, isolated from South China Sea.</title>
        <authorList>
            <person name="Huang H."/>
            <person name="Mo K."/>
            <person name="Hu Y."/>
        </authorList>
    </citation>
    <scope>NUCLEOTIDE SEQUENCE</scope>
    <source>
        <strain evidence="2">IB182496</strain>
    </source>
</reference>
<name>A0A927BTT8_9BACL</name>
<proteinExistence type="predicted"/>
<evidence type="ECO:0000256" key="1">
    <source>
        <dbReference type="SAM" id="Phobius"/>
    </source>
</evidence>
<organism evidence="2 3">
    <name type="scientific">Paenibacillus sabuli</name>
    <dbReference type="NCBI Taxonomy" id="2772509"/>
    <lineage>
        <taxon>Bacteria</taxon>
        <taxon>Bacillati</taxon>
        <taxon>Bacillota</taxon>
        <taxon>Bacilli</taxon>
        <taxon>Bacillales</taxon>
        <taxon>Paenibacillaceae</taxon>
        <taxon>Paenibacillus</taxon>
    </lineage>
</organism>
<feature type="transmembrane region" description="Helical" evidence="1">
    <location>
        <begin position="21"/>
        <end position="45"/>
    </location>
</feature>
<protein>
    <submittedName>
        <fullName evidence="2">Small multi-drug export protein</fullName>
    </submittedName>
</protein>